<dbReference type="PATRIC" id="fig|1173020.3.peg.6835"/>
<keyword evidence="4" id="KW-1185">Reference proteome</keyword>
<dbReference type="InterPro" id="IPR050194">
    <property type="entry name" value="Glycosyltransferase_grp1"/>
</dbReference>
<proteinExistence type="predicted"/>
<feature type="domain" description="Glycosyltransferase subfamily 4-like N-terminal" evidence="2">
    <location>
        <begin position="36"/>
        <end position="175"/>
    </location>
</feature>
<dbReference type="InterPro" id="IPR001296">
    <property type="entry name" value="Glyco_trans_1"/>
</dbReference>
<dbReference type="GO" id="GO:0016757">
    <property type="term" value="F:glycosyltransferase activity"/>
    <property type="evidence" value="ECO:0007669"/>
    <property type="project" value="InterPro"/>
</dbReference>
<reference evidence="3 4" key="1">
    <citation type="submission" date="2012-05" db="EMBL/GenBank/DDBJ databases">
        <title>Finished chromosome of genome of Chamaesiphon sp. PCC 6605.</title>
        <authorList>
            <consortium name="US DOE Joint Genome Institute"/>
            <person name="Gugger M."/>
            <person name="Coursin T."/>
            <person name="Rippka R."/>
            <person name="Tandeau De Marsac N."/>
            <person name="Huntemann M."/>
            <person name="Wei C.-L."/>
            <person name="Han J."/>
            <person name="Detter J.C."/>
            <person name="Han C."/>
            <person name="Tapia R."/>
            <person name="Chen A."/>
            <person name="Kyrpides N."/>
            <person name="Mavromatis K."/>
            <person name="Markowitz V."/>
            <person name="Szeto E."/>
            <person name="Ivanova N."/>
            <person name="Pagani I."/>
            <person name="Pati A."/>
            <person name="Goodwin L."/>
            <person name="Nordberg H.P."/>
            <person name="Cantor M.N."/>
            <person name="Hua S.X."/>
            <person name="Woyke T."/>
            <person name="Kerfeld C.A."/>
        </authorList>
    </citation>
    <scope>NUCLEOTIDE SEQUENCE [LARGE SCALE GENOMIC DNA]</scope>
    <source>
        <strain evidence="4">ATCC 27169 / PCC 6605</strain>
    </source>
</reference>
<name>K9UNX8_CHAP6</name>
<organism evidence="3 4">
    <name type="scientific">Chamaesiphon minutus (strain ATCC 27169 / PCC 6605)</name>
    <dbReference type="NCBI Taxonomy" id="1173020"/>
    <lineage>
        <taxon>Bacteria</taxon>
        <taxon>Bacillati</taxon>
        <taxon>Cyanobacteriota</taxon>
        <taxon>Cyanophyceae</taxon>
        <taxon>Gomontiellales</taxon>
        <taxon>Chamaesiphonaceae</taxon>
        <taxon>Chamaesiphon</taxon>
    </lineage>
</organism>
<dbReference type="KEGG" id="cmp:Cha6605_5936"/>
<dbReference type="OrthoDB" id="73743at2"/>
<accession>K9UNX8</accession>
<dbReference type="InterPro" id="IPR028098">
    <property type="entry name" value="Glyco_trans_4-like_N"/>
</dbReference>
<dbReference type="eggNOG" id="COG0438">
    <property type="taxonomic scope" value="Bacteria"/>
</dbReference>
<keyword evidence="3" id="KW-0808">Transferase</keyword>
<dbReference type="Gene3D" id="3.40.50.2000">
    <property type="entry name" value="Glycogen Phosphorylase B"/>
    <property type="match status" value="2"/>
</dbReference>
<dbReference type="Pfam" id="PF00534">
    <property type="entry name" value="Glycos_transf_1"/>
    <property type="match status" value="1"/>
</dbReference>
<dbReference type="SUPFAM" id="SSF53756">
    <property type="entry name" value="UDP-Glycosyltransferase/glycogen phosphorylase"/>
    <property type="match status" value="1"/>
</dbReference>
<dbReference type="RefSeq" id="WP_015162857.1">
    <property type="nucleotide sequence ID" value="NC_019697.1"/>
</dbReference>
<evidence type="ECO:0000259" key="2">
    <source>
        <dbReference type="Pfam" id="PF13579"/>
    </source>
</evidence>
<feature type="domain" description="Glycosyl transferase family 1" evidence="1">
    <location>
        <begin position="182"/>
        <end position="353"/>
    </location>
</feature>
<dbReference type="PANTHER" id="PTHR45947">
    <property type="entry name" value="SULFOQUINOVOSYL TRANSFERASE SQD2"/>
    <property type="match status" value="1"/>
</dbReference>
<dbReference type="PANTHER" id="PTHR45947:SF14">
    <property type="entry name" value="SLL1723 PROTEIN"/>
    <property type="match status" value="1"/>
</dbReference>
<dbReference type="Pfam" id="PF13579">
    <property type="entry name" value="Glyco_trans_4_4"/>
    <property type="match status" value="1"/>
</dbReference>
<dbReference type="STRING" id="1173020.Cha6605_5936"/>
<gene>
    <name evidence="3" type="ORF">Cha6605_5936</name>
</gene>
<protein>
    <submittedName>
        <fullName evidence="3">Glycosyltransferase</fullName>
    </submittedName>
</protein>
<evidence type="ECO:0000313" key="4">
    <source>
        <dbReference type="Proteomes" id="UP000010366"/>
    </source>
</evidence>
<dbReference type="AlphaFoldDB" id="K9UNX8"/>
<dbReference type="HOGENOM" id="CLU_009583_2_5_3"/>
<dbReference type="Proteomes" id="UP000010366">
    <property type="component" value="Chromosome"/>
</dbReference>
<dbReference type="EMBL" id="CP003600">
    <property type="protein sequence ID" value="AFY96782.1"/>
    <property type="molecule type" value="Genomic_DNA"/>
</dbReference>
<evidence type="ECO:0000259" key="1">
    <source>
        <dbReference type="Pfam" id="PF00534"/>
    </source>
</evidence>
<sequence>MSNSNIIVFNGRLLSASETFIRAQGEGLQKFTPYYVGARRVRGLSLPPERTLVVNQGSAPGVVEEVLFKIYGFAPKFYKKIQKLNPVLIHAHFGVCGALALPLKAKLNVPMVVTFHGLDATMTDSYARKNSLSTRIYLKRREALKCEATLFIGVSEFIKQRLIAQGFPSEKVITHALGVDIEQFQSEPAKLSRQPIVLFVGRFSEKKGCEYLIRAMAEVQKVATEIELILIGDGELRPELEVLASKLLCRYQFLGFQPQSVVKSWMDRSMLLVVPSVTAANGDSEGLPTVVVEAQAMGLPVVASNHAGIPQAVIHGETGFLTAERDIAGLAESILRLLEDPELWQRFSLNGKEHVQKNFNLEKQTRILENIYESVLENKALK</sequence>
<evidence type="ECO:0000313" key="3">
    <source>
        <dbReference type="EMBL" id="AFY96782.1"/>
    </source>
</evidence>